<dbReference type="KEGG" id="cmp:Cha6605_2109"/>
<keyword evidence="5" id="KW-1185">Reference proteome</keyword>
<dbReference type="EMBL" id="CP003600">
    <property type="protein sequence ID" value="AFY93195.1"/>
    <property type="molecule type" value="Genomic_DNA"/>
</dbReference>
<feature type="active site" description="Proton donor" evidence="2">
    <location>
        <position position="133"/>
    </location>
</feature>
<proteinExistence type="inferred from homology"/>
<feature type="active site" description="Nucleophile" evidence="2">
    <location>
        <position position="166"/>
    </location>
</feature>
<dbReference type="GO" id="GO:0004328">
    <property type="term" value="F:formamidase activity"/>
    <property type="evidence" value="ECO:0007669"/>
    <property type="project" value="UniProtKB-UniRule"/>
</dbReference>
<dbReference type="PANTHER" id="PTHR43674">
    <property type="entry name" value="NITRILASE C965.09-RELATED"/>
    <property type="match status" value="1"/>
</dbReference>
<comment type="similarity">
    <text evidence="2">Belongs to the carbon-nitrogen hydrolase superfamily. Aliphatic amidase family.</text>
</comment>
<dbReference type="NCBIfam" id="NF009803">
    <property type="entry name" value="PRK13287.1"/>
    <property type="match status" value="1"/>
</dbReference>
<gene>
    <name evidence="2" type="primary">amiF</name>
    <name evidence="4" type="ORF">Cha6605_2109</name>
</gene>
<dbReference type="GO" id="GO:0050126">
    <property type="term" value="F:N-carbamoylputrescine amidase activity"/>
    <property type="evidence" value="ECO:0007669"/>
    <property type="project" value="TreeGrafter"/>
</dbReference>
<dbReference type="eggNOG" id="COG0388">
    <property type="taxonomic scope" value="Bacteria"/>
</dbReference>
<dbReference type="PANTHER" id="PTHR43674:SF15">
    <property type="entry name" value="FORMAMIDASE"/>
    <property type="match status" value="1"/>
</dbReference>
<feature type="active site" description="Proton acceptor" evidence="2">
    <location>
        <position position="60"/>
    </location>
</feature>
<comment type="function">
    <text evidence="2">Is an aliphatic amidase with a restricted substrate specificity, as it only hydrolyzes formamide.</text>
</comment>
<evidence type="ECO:0000256" key="2">
    <source>
        <dbReference type="HAMAP-Rule" id="MF_01243"/>
    </source>
</evidence>
<dbReference type="HOGENOM" id="CLU_071797_0_0_3"/>
<dbReference type="SUPFAM" id="SSF56317">
    <property type="entry name" value="Carbon-nitrogen hydrolase"/>
    <property type="match status" value="1"/>
</dbReference>
<dbReference type="CDD" id="cd07565">
    <property type="entry name" value="aliphatic_amidase"/>
    <property type="match status" value="1"/>
</dbReference>
<dbReference type="Gene3D" id="3.60.110.10">
    <property type="entry name" value="Carbon-nitrogen hydrolase"/>
    <property type="match status" value="1"/>
</dbReference>
<dbReference type="InterPro" id="IPR036526">
    <property type="entry name" value="C-N_Hydrolase_sf"/>
</dbReference>
<protein>
    <recommendedName>
        <fullName evidence="2">Formamidase</fullName>
        <ecNumber evidence="2">3.5.1.49</ecNumber>
    </recommendedName>
    <alternativeName>
        <fullName evidence="2">Formamide amidohydrolase</fullName>
    </alternativeName>
</protein>
<comment type="catalytic activity">
    <reaction evidence="2">
        <text>formamide + H2O = formate + NH4(+)</text>
        <dbReference type="Rhea" id="RHEA:21948"/>
        <dbReference type="ChEBI" id="CHEBI:15377"/>
        <dbReference type="ChEBI" id="CHEBI:15740"/>
        <dbReference type="ChEBI" id="CHEBI:16397"/>
        <dbReference type="ChEBI" id="CHEBI:28938"/>
        <dbReference type="EC" id="3.5.1.49"/>
    </reaction>
</comment>
<dbReference type="EC" id="3.5.1.49" evidence="2"/>
<name>K9UED6_CHAP6</name>
<accession>K9UED6</accession>
<dbReference type="InterPro" id="IPR022843">
    <property type="entry name" value="Formamidase"/>
</dbReference>
<sequence>MGSTGSVSSWSESLLVAMIQYPVPVIRGPEDIQTQVKQICRTVDNTKAGYPGLDLIVMPEYSTQGLNTKIWTYDEMLLTVDSPEIGEFRAACVRNKVWGVFSLMEKNDVEGLPPFNTAIIINDKGEIALHYRKLQPWVPIEPWYPGNYGMPVCDGPKGSKLAVCICHDGMFPELAREAAYKGCNVYIRISGYSTQVNDQWIWTNRTNAWQNLMYTISVNLAGYDEVFYYFGEGTVCNYDGNVIQQGHRNPWEIVTAELFPRLVDEARKNWALENNVFNLGCRGYVGKPGGERENYLTWVRDLAEGKYKLPWDADIKIKDGWEYYPDGVKLGKMPIAQPAGTPVLTS</sequence>
<dbReference type="HAMAP" id="MF_01243">
    <property type="entry name" value="Formamidase"/>
    <property type="match status" value="1"/>
</dbReference>
<dbReference type="GO" id="GO:0033388">
    <property type="term" value="P:putrescine biosynthetic process from arginine"/>
    <property type="evidence" value="ECO:0007669"/>
    <property type="project" value="TreeGrafter"/>
</dbReference>
<dbReference type="InterPro" id="IPR003010">
    <property type="entry name" value="C-N_Hydrolase"/>
</dbReference>
<dbReference type="InterPro" id="IPR050345">
    <property type="entry name" value="Aliph_Amidase/BUP"/>
</dbReference>
<evidence type="ECO:0000259" key="3">
    <source>
        <dbReference type="PROSITE" id="PS50263"/>
    </source>
</evidence>
<dbReference type="RefSeq" id="WP_015159350.1">
    <property type="nucleotide sequence ID" value="NC_019697.1"/>
</dbReference>
<evidence type="ECO:0000313" key="5">
    <source>
        <dbReference type="Proteomes" id="UP000010366"/>
    </source>
</evidence>
<dbReference type="Pfam" id="PF00795">
    <property type="entry name" value="CN_hydrolase"/>
    <property type="match status" value="1"/>
</dbReference>
<feature type="domain" description="CN hydrolase" evidence="3">
    <location>
        <begin position="14"/>
        <end position="260"/>
    </location>
</feature>
<dbReference type="OrthoDB" id="9811121at2"/>
<dbReference type="STRING" id="1173020.Cha6605_2109"/>
<organism evidence="4 5">
    <name type="scientific">Chamaesiphon minutus (strain ATCC 27169 / PCC 6605)</name>
    <dbReference type="NCBI Taxonomy" id="1173020"/>
    <lineage>
        <taxon>Bacteria</taxon>
        <taxon>Bacillati</taxon>
        <taxon>Cyanobacteriota</taxon>
        <taxon>Cyanophyceae</taxon>
        <taxon>Gomontiellales</taxon>
        <taxon>Chamaesiphonaceae</taxon>
        <taxon>Chamaesiphon</taxon>
    </lineage>
</organism>
<evidence type="ECO:0000313" key="4">
    <source>
        <dbReference type="EMBL" id="AFY93195.1"/>
    </source>
</evidence>
<dbReference type="PATRIC" id="fig|1173020.3.peg.2393"/>
<dbReference type="PROSITE" id="PS50263">
    <property type="entry name" value="CN_HYDROLASE"/>
    <property type="match status" value="1"/>
</dbReference>
<reference evidence="4 5" key="1">
    <citation type="submission" date="2012-05" db="EMBL/GenBank/DDBJ databases">
        <title>Finished chromosome of genome of Chamaesiphon sp. PCC 6605.</title>
        <authorList>
            <consortium name="US DOE Joint Genome Institute"/>
            <person name="Gugger M."/>
            <person name="Coursin T."/>
            <person name="Rippka R."/>
            <person name="Tandeau De Marsac N."/>
            <person name="Huntemann M."/>
            <person name="Wei C.-L."/>
            <person name="Han J."/>
            <person name="Detter J.C."/>
            <person name="Han C."/>
            <person name="Tapia R."/>
            <person name="Chen A."/>
            <person name="Kyrpides N."/>
            <person name="Mavromatis K."/>
            <person name="Markowitz V."/>
            <person name="Szeto E."/>
            <person name="Ivanova N."/>
            <person name="Pagani I."/>
            <person name="Pati A."/>
            <person name="Goodwin L."/>
            <person name="Nordberg H.P."/>
            <person name="Cantor M.N."/>
            <person name="Hua S.X."/>
            <person name="Woyke T."/>
            <person name="Kerfeld C.A."/>
        </authorList>
    </citation>
    <scope>NUCLEOTIDE SEQUENCE [LARGE SCALE GENOMIC DNA]</scope>
    <source>
        <strain evidence="5">ATCC 27169 / PCC 6605</strain>
    </source>
</reference>
<evidence type="ECO:0000256" key="1">
    <source>
        <dbReference type="ARBA" id="ARBA00022801"/>
    </source>
</evidence>
<dbReference type="Proteomes" id="UP000010366">
    <property type="component" value="Chromosome"/>
</dbReference>
<dbReference type="AlphaFoldDB" id="K9UED6"/>
<keyword evidence="1 2" id="KW-0378">Hydrolase</keyword>